<accession>A0A2S8F4U0</accession>
<keyword evidence="2" id="KW-0812">Transmembrane</keyword>
<reference evidence="3 4" key="1">
    <citation type="submission" date="2018-02" db="EMBL/GenBank/DDBJ databases">
        <title>Comparative genomes isolates from brazilian mangrove.</title>
        <authorList>
            <person name="Araujo J.E."/>
            <person name="Taketani R.G."/>
            <person name="Silva M.C.P."/>
            <person name="Loureco M.V."/>
            <person name="Andreote F.D."/>
        </authorList>
    </citation>
    <scope>NUCLEOTIDE SEQUENCE [LARGE SCALE GENOMIC DNA]</scope>
    <source>
        <strain evidence="3 4">NAP PRIS-MGV</strain>
    </source>
</reference>
<evidence type="ECO:0000256" key="2">
    <source>
        <dbReference type="SAM" id="Phobius"/>
    </source>
</evidence>
<keyword evidence="2" id="KW-0472">Membrane</keyword>
<dbReference type="AlphaFoldDB" id="A0A2S8F4U0"/>
<proteinExistence type="predicted"/>
<evidence type="ECO:0000256" key="1">
    <source>
        <dbReference type="SAM" id="Coils"/>
    </source>
</evidence>
<dbReference type="EMBL" id="PUIB01000028">
    <property type="protein sequence ID" value="PQO27182.1"/>
    <property type="molecule type" value="Genomic_DNA"/>
</dbReference>
<keyword evidence="1" id="KW-0175">Coiled coil</keyword>
<evidence type="ECO:0000313" key="4">
    <source>
        <dbReference type="Proteomes" id="UP000239388"/>
    </source>
</evidence>
<comment type="caution">
    <text evidence="3">The sequence shown here is derived from an EMBL/GenBank/DDBJ whole genome shotgun (WGS) entry which is preliminary data.</text>
</comment>
<feature type="transmembrane region" description="Helical" evidence="2">
    <location>
        <begin position="101"/>
        <end position="120"/>
    </location>
</feature>
<dbReference type="Proteomes" id="UP000239388">
    <property type="component" value="Unassembled WGS sequence"/>
</dbReference>
<dbReference type="OrthoDB" id="292153at2"/>
<dbReference type="RefSeq" id="WP_105359819.1">
    <property type="nucleotide sequence ID" value="NZ_PUIB01000028.1"/>
</dbReference>
<gene>
    <name evidence="3" type="ORF">C5Y98_28470</name>
</gene>
<keyword evidence="2" id="KW-1133">Transmembrane helix</keyword>
<evidence type="ECO:0008006" key="5">
    <source>
        <dbReference type="Google" id="ProtNLM"/>
    </source>
</evidence>
<sequence>MKLIPLNCRQCGAPLSVPEEVRHVTCLHCGTQLAVVREGAAAYTEILEQLERRTTNVEARLDALQRQHLVNQLDQDWYEDREQYYIRTKEGRTYLPSKIEAVFYTGFSLAIAILVGWLSLTIHNTTGGPQVVGILAATLLGLVGLGSSMALYRKRIAYDKAEKRYLIRRAELTEEG</sequence>
<protein>
    <recommendedName>
        <fullName evidence="5">Zinc ribbon domain-containing protein</fullName>
    </recommendedName>
</protein>
<evidence type="ECO:0000313" key="3">
    <source>
        <dbReference type="EMBL" id="PQO27182.1"/>
    </source>
</evidence>
<organism evidence="3 4">
    <name type="scientific">Blastopirellula marina</name>
    <dbReference type="NCBI Taxonomy" id="124"/>
    <lineage>
        <taxon>Bacteria</taxon>
        <taxon>Pseudomonadati</taxon>
        <taxon>Planctomycetota</taxon>
        <taxon>Planctomycetia</taxon>
        <taxon>Pirellulales</taxon>
        <taxon>Pirellulaceae</taxon>
        <taxon>Blastopirellula</taxon>
    </lineage>
</organism>
<feature type="coiled-coil region" evidence="1">
    <location>
        <begin position="40"/>
        <end position="67"/>
    </location>
</feature>
<feature type="transmembrane region" description="Helical" evidence="2">
    <location>
        <begin position="132"/>
        <end position="152"/>
    </location>
</feature>
<name>A0A2S8F4U0_9BACT</name>